<keyword evidence="4 9" id="KW-0132">Cell division</keyword>
<dbReference type="PANTHER" id="PTHR14281:SF0">
    <property type="entry name" value="KINETOCHORE PROTEIN SPC25"/>
    <property type="match status" value="1"/>
</dbReference>
<comment type="subcellular location">
    <subcellularLocation>
        <location evidence="1">Chromosome</location>
        <location evidence="1">Centromere</location>
    </subcellularLocation>
    <subcellularLocation>
        <location evidence="9">Nucleus</location>
    </subcellularLocation>
    <subcellularLocation>
        <location evidence="9">Chromosome</location>
        <location evidence="9">Centromere</location>
        <location evidence="9">Kinetochore</location>
    </subcellularLocation>
</comment>
<evidence type="ECO:0000313" key="14">
    <source>
        <dbReference type="Proteomes" id="UP001558713"/>
    </source>
</evidence>
<dbReference type="GO" id="GO:0000776">
    <property type="term" value="C:kinetochore"/>
    <property type="evidence" value="ECO:0007669"/>
    <property type="project" value="UniProtKB-UniRule"/>
</dbReference>
<evidence type="ECO:0000256" key="8">
    <source>
        <dbReference type="ARBA" id="ARBA00023328"/>
    </source>
</evidence>
<dbReference type="FunFam" id="3.30.457.50:FF:000001">
    <property type="entry name" value="Probable kinetochore protein spc25"/>
    <property type="match status" value="1"/>
</dbReference>
<dbReference type="InterPro" id="IPR013255">
    <property type="entry name" value="Spc25_C"/>
</dbReference>
<keyword evidence="5 9" id="KW-0498">Mitosis</keyword>
<dbReference type="Pfam" id="PF08234">
    <property type="entry name" value="Spindle_Spc25"/>
    <property type="match status" value="1"/>
</dbReference>
<evidence type="ECO:0000256" key="11">
    <source>
        <dbReference type="SAM" id="MobiDB-lite"/>
    </source>
</evidence>
<protein>
    <recommendedName>
        <fullName evidence="9">Kinetochore protein SPC25</fullName>
    </recommendedName>
</protein>
<dbReference type="GO" id="GO:0005634">
    <property type="term" value="C:nucleus"/>
    <property type="evidence" value="ECO:0007669"/>
    <property type="project" value="UniProtKB-SubCell"/>
</dbReference>
<sequence>MEQIRSDFDSGDTTKKTMASLGLMCEKDIDEQRLKIDSFIASPFRRSMDSLLERAQATAQSQVELAKMKSDLREAEDELVKVLTVKTRKEAQQMGIRDSISATQSRVEVLRRTLQLQKLKKEESARVISQQLQALSTSTSEENAAKVTEDKSDIHEAISWYNQALGFHVEAGHGVKFTFTNIDAKRPTREFSFTVHYGSDIYTLLDCDLQLDDIKEMVQELNKTNDLFGFVRLMRDKFLRATLSELPTHSENLQQETSIISASAPAMSFSADTNMSTPENKGSKVQVNRRHKRASDSPLMSPVSTSAARRSSRLKCRCYAYTPIVLLYVHVCKTTHRKVRSKYEESFFYVSLPLALSEKMPIIVRVSSPSPIPPTDMRCES</sequence>
<gene>
    <name evidence="13" type="ORF">V5N11_009352</name>
</gene>
<reference evidence="13 14" key="1">
    <citation type="submission" date="2024-04" db="EMBL/GenBank/DDBJ databases">
        <title>Genome assembly C_amara_ONT_v2.</title>
        <authorList>
            <person name="Yant L."/>
            <person name="Moore C."/>
            <person name="Slenker M."/>
        </authorList>
    </citation>
    <scope>NUCLEOTIDE SEQUENCE [LARGE SCALE GENOMIC DNA]</scope>
    <source>
        <tissue evidence="13">Leaf</tissue>
    </source>
</reference>
<proteinExistence type="inferred from homology"/>
<evidence type="ECO:0000256" key="5">
    <source>
        <dbReference type="ARBA" id="ARBA00022776"/>
    </source>
</evidence>
<name>A0ABD1BY38_CARAN</name>
<feature type="compositionally biased region" description="Polar residues" evidence="11">
    <location>
        <begin position="271"/>
        <end position="286"/>
    </location>
</feature>
<dbReference type="PANTHER" id="PTHR14281">
    <property type="entry name" value="KINETOCHORE PROTEIN SPC25-RELATED"/>
    <property type="match status" value="1"/>
</dbReference>
<dbReference type="EMBL" id="JBANAX010000108">
    <property type="protein sequence ID" value="KAL1222118.1"/>
    <property type="molecule type" value="Genomic_DNA"/>
</dbReference>
<evidence type="ECO:0000256" key="2">
    <source>
        <dbReference type="ARBA" id="ARBA00006379"/>
    </source>
</evidence>
<dbReference type="Proteomes" id="UP001558713">
    <property type="component" value="Unassembled WGS sequence"/>
</dbReference>
<keyword evidence="14" id="KW-1185">Reference proteome</keyword>
<feature type="domain" description="Chromosome segregation protein Spc25 C-terminal" evidence="12">
    <location>
        <begin position="171"/>
        <end position="238"/>
    </location>
</feature>
<comment type="function">
    <text evidence="9">Acts as a component of the essential kinetochore-associated NDC80 complex, which is required for chromosome segregation and spindle checkpoint activity.</text>
</comment>
<evidence type="ECO:0000313" key="13">
    <source>
        <dbReference type="EMBL" id="KAL1222118.1"/>
    </source>
</evidence>
<evidence type="ECO:0000256" key="9">
    <source>
        <dbReference type="RuleBase" id="RU367150"/>
    </source>
</evidence>
<comment type="similarity">
    <text evidence="2 9">Belongs to the SPC25 family.</text>
</comment>
<evidence type="ECO:0000256" key="4">
    <source>
        <dbReference type="ARBA" id="ARBA00022618"/>
    </source>
</evidence>
<keyword evidence="9" id="KW-0995">Kinetochore</keyword>
<evidence type="ECO:0000259" key="12">
    <source>
        <dbReference type="Pfam" id="PF08234"/>
    </source>
</evidence>
<dbReference type="InterPro" id="IPR045143">
    <property type="entry name" value="Spc25"/>
</dbReference>
<organism evidence="13 14">
    <name type="scientific">Cardamine amara subsp. amara</name>
    <dbReference type="NCBI Taxonomy" id="228776"/>
    <lineage>
        <taxon>Eukaryota</taxon>
        <taxon>Viridiplantae</taxon>
        <taxon>Streptophyta</taxon>
        <taxon>Embryophyta</taxon>
        <taxon>Tracheophyta</taxon>
        <taxon>Spermatophyta</taxon>
        <taxon>Magnoliopsida</taxon>
        <taxon>eudicotyledons</taxon>
        <taxon>Gunneridae</taxon>
        <taxon>Pentapetalae</taxon>
        <taxon>rosids</taxon>
        <taxon>malvids</taxon>
        <taxon>Brassicales</taxon>
        <taxon>Brassicaceae</taxon>
        <taxon>Cardamineae</taxon>
        <taxon>Cardamine</taxon>
    </lineage>
</organism>
<evidence type="ECO:0000256" key="7">
    <source>
        <dbReference type="ARBA" id="ARBA00023306"/>
    </source>
</evidence>
<keyword evidence="6 10" id="KW-0175">Coiled coil</keyword>
<feature type="region of interest" description="Disordered" evidence="11">
    <location>
        <begin position="271"/>
        <end position="304"/>
    </location>
</feature>
<evidence type="ECO:0000256" key="10">
    <source>
        <dbReference type="SAM" id="Coils"/>
    </source>
</evidence>
<dbReference type="AlphaFoldDB" id="A0ABD1BY38"/>
<keyword evidence="7 9" id="KW-0131">Cell cycle</keyword>
<evidence type="ECO:0000256" key="1">
    <source>
        <dbReference type="ARBA" id="ARBA00004584"/>
    </source>
</evidence>
<dbReference type="Gene3D" id="3.30.457.50">
    <property type="entry name" value="Chromosome segregation protein Spc25"/>
    <property type="match status" value="1"/>
</dbReference>
<keyword evidence="8 9" id="KW-0137">Centromere</keyword>
<dbReference type="CDD" id="cd23784">
    <property type="entry name" value="RWD_Spc25"/>
    <property type="match status" value="1"/>
</dbReference>
<dbReference type="GO" id="GO:0051301">
    <property type="term" value="P:cell division"/>
    <property type="evidence" value="ECO:0007669"/>
    <property type="project" value="UniProtKB-UniRule"/>
</dbReference>
<feature type="coiled-coil region" evidence="10">
    <location>
        <begin position="58"/>
        <end position="85"/>
    </location>
</feature>
<accession>A0ABD1BY38</accession>
<evidence type="ECO:0000256" key="3">
    <source>
        <dbReference type="ARBA" id="ARBA00022454"/>
    </source>
</evidence>
<keyword evidence="3 9" id="KW-0158">Chromosome</keyword>
<keyword evidence="9" id="KW-0539">Nucleus</keyword>
<evidence type="ECO:0000256" key="6">
    <source>
        <dbReference type="ARBA" id="ARBA00023054"/>
    </source>
</evidence>
<comment type="subunit">
    <text evidence="9">Component of the NDC80 complex.</text>
</comment>
<comment type="caution">
    <text evidence="13">The sequence shown here is derived from an EMBL/GenBank/DDBJ whole genome shotgun (WGS) entry which is preliminary data.</text>
</comment>